<keyword evidence="2" id="KW-1185">Reference proteome</keyword>
<comment type="caution">
    <text evidence="1">The sequence shown here is derived from an EMBL/GenBank/DDBJ whole genome shotgun (WGS) entry which is preliminary data.</text>
</comment>
<dbReference type="Proteomes" id="UP001301769">
    <property type="component" value="Unassembled WGS sequence"/>
</dbReference>
<protein>
    <submittedName>
        <fullName evidence="1">Uncharacterized protein</fullName>
    </submittedName>
</protein>
<dbReference type="EMBL" id="MU858073">
    <property type="protein sequence ID" value="KAK4216000.1"/>
    <property type="molecule type" value="Genomic_DNA"/>
</dbReference>
<name>A0AAN6YCC3_9PEZI</name>
<reference evidence="1" key="2">
    <citation type="submission" date="2023-05" db="EMBL/GenBank/DDBJ databases">
        <authorList>
            <consortium name="Lawrence Berkeley National Laboratory"/>
            <person name="Steindorff A."/>
            <person name="Hensen N."/>
            <person name="Bonometti L."/>
            <person name="Westerberg I."/>
            <person name="Brannstrom I.O."/>
            <person name="Guillou S."/>
            <person name="Cros-Aarteil S."/>
            <person name="Calhoun S."/>
            <person name="Haridas S."/>
            <person name="Kuo A."/>
            <person name="Mondo S."/>
            <person name="Pangilinan J."/>
            <person name="Riley R."/>
            <person name="Labutti K."/>
            <person name="Andreopoulos B."/>
            <person name="Lipzen A."/>
            <person name="Chen C."/>
            <person name="Yanf M."/>
            <person name="Daum C."/>
            <person name="Ng V."/>
            <person name="Clum A."/>
            <person name="Ohm R."/>
            <person name="Martin F."/>
            <person name="Silar P."/>
            <person name="Natvig D."/>
            <person name="Lalanne C."/>
            <person name="Gautier V."/>
            <person name="Ament-Velasquez S.L."/>
            <person name="Kruys A."/>
            <person name="Hutchinson M.I."/>
            <person name="Powell A.J."/>
            <person name="Barry K."/>
            <person name="Miller A.N."/>
            <person name="Grigoriev I.V."/>
            <person name="Debuchy R."/>
            <person name="Gladieux P."/>
            <person name="Thoren M.H."/>
            <person name="Johannesson H."/>
        </authorList>
    </citation>
    <scope>NUCLEOTIDE SEQUENCE</scope>
    <source>
        <strain evidence="1">PSN293</strain>
    </source>
</reference>
<proteinExistence type="predicted"/>
<evidence type="ECO:0000313" key="1">
    <source>
        <dbReference type="EMBL" id="KAK4216000.1"/>
    </source>
</evidence>
<gene>
    <name evidence="1" type="ORF">QBC37DRAFT_105901</name>
</gene>
<organism evidence="1 2">
    <name type="scientific">Rhypophila decipiens</name>
    <dbReference type="NCBI Taxonomy" id="261697"/>
    <lineage>
        <taxon>Eukaryota</taxon>
        <taxon>Fungi</taxon>
        <taxon>Dikarya</taxon>
        <taxon>Ascomycota</taxon>
        <taxon>Pezizomycotina</taxon>
        <taxon>Sordariomycetes</taxon>
        <taxon>Sordariomycetidae</taxon>
        <taxon>Sordariales</taxon>
        <taxon>Naviculisporaceae</taxon>
        <taxon>Rhypophila</taxon>
    </lineage>
</organism>
<evidence type="ECO:0000313" key="2">
    <source>
        <dbReference type="Proteomes" id="UP001301769"/>
    </source>
</evidence>
<reference evidence="1" key="1">
    <citation type="journal article" date="2023" name="Mol. Phylogenet. Evol.">
        <title>Genome-scale phylogeny and comparative genomics of the fungal order Sordariales.</title>
        <authorList>
            <person name="Hensen N."/>
            <person name="Bonometti L."/>
            <person name="Westerberg I."/>
            <person name="Brannstrom I.O."/>
            <person name="Guillou S."/>
            <person name="Cros-Aarteil S."/>
            <person name="Calhoun S."/>
            <person name="Haridas S."/>
            <person name="Kuo A."/>
            <person name="Mondo S."/>
            <person name="Pangilinan J."/>
            <person name="Riley R."/>
            <person name="LaButti K."/>
            <person name="Andreopoulos B."/>
            <person name="Lipzen A."/>
            <person name="Chen C."/>
            <person name="Yan M."/>
            <person name="Daum C."/>
            <person name="Ng V."/>
            <person name="Clum A."/>
            <person name="Steindorff A."/>
            <person name="Ohm R.A."/>
            <person name="Martin F."/>
            <person name="Silar P."/>
            <person name="Natvig D.O."/>
            <person name="Lalanne C."/>
            <person name="Gautier V."/>
            <person name="Ament-Velasquez S.L."/>
            <person name="Kruys A."/>
            <person name="Hutchinson M.I."/>
            <person name="Powell A.J."/>
            <person name="Barry K."/>
            <person name="Miller A.N."/>
            <person name="Grigoriev I.V."/>
            <person name="Debuchy R."/>
            <person name="Gladieux P."/>
            <person name="Hiltunen Thoren M."/>
            <person name="Johannesson H."/>
        </authorList>
    </citation>
    <scope>NUCLEOTIDE SEQUENCE</scope>
    <source>
        <strain evidence="1">PSN293</strain>
    </source>
</reference>
<accession>A0AAN6YCC3</accession>
<sequence length="202" mass="22625">MIPRDTTMVHKELVVRRVPYGIGRRFEAEDWPINAHLSGPPAARCSCSTGHRQARSGHNWADLHWQARGGGGQHKASRNGRDMMGSVMILAKICNSRGLELRQGTWMNDEQLTPCSRPIVFVFFFPVLPGSGKVTVESIERHEINSQRSNQIGNRYVHAPSYPRLHQALLALNPLSPILAEDQPWNSGIGDNGICVDFMIFF</sequence>
<dbReference type="AlphaFoldDB" id="A0AAN6YCC3"/>